<dbReference type="EMBL" id="EQ974043">
    <property type="protein sequence ID" value="EEF34942.1"/>
    <property type="molecule type" value="Genomic_DNA"/>
</dbReference>
<sequence length="75" mass="8707">MLIVKRVKEVEVIKLKLKQRKSGFIWRERKVRARDKKPAIAGRTERKREVFYQSTATVNDRILTVGYGLVAGSFS</sequence>
<dbReference type="Proteomes" id="UP000008311">
    <property type="component" value="Unassembled WGS sequence"/>
</dbReference>
<accession>B9SN82</accession>
<name>B9SN82_RICCO</name>
<organism evidence="1 2">
    <name type="scientific">Ricinus communis</name>
    <name type="common">Castor bean</name>
    <dbReference type="NCBI Taxonomy" id="3988"/>
    <lineage>
        <taxon>Eukaryota</taxon>
        <taxon>Viridiplantae</taxon>
        <taxon>Streptophyta</taxon>
        <taxon>Embryophyta</taxon>
        <taxon>Tracheophyta</taxon>
        <taxon>Spermatophyta</taxon>
        <taxon>Magnoliopsida</taxon>
        <taxon>eudicotyledons</taxon>
        <taxon>Gunneridae</taxon>
        <taxon>Pentapetalae</taxon>
        <taxon>rosids</taxon>
        <taxon>fabids</taxon>
        <taxon>Malpighiales</taxon>
        <taxon>Euphorbiaceae</taxon>
        <taxon>Acalyphoideae</taxon>
        <taxon>Acalypheae</taxon>
        <taxon>Ricinus</taxon>
    </lineage>
</organism>
<proteinExistence type="predicted"/>
<evidence type="ECO:0000313" key="1">
    <source>
        <dbReference type="EMBL" id="EEF34942.1"/>
    </source>
</evidence>
<dbReference type="AlphaFoldDB" id="B9SN82"/>
<protein>
    <submittedName>
        <fullName evidence="1">Uncharacterized protein</fullName>
    </submittedName>
</protein>
<dbReference type="InParanoid" id="B9SN82"/>
<keyword evidence="2" id="KW-1185">Reference proteome</keyword>
<reference evidence="2" key="1">
    <citation type="journal article" date="2010" name="Nat. Biotechnol.">
        <title>Draft genome sequence of the oilseed species Ricinus communis.</title>
        <authorList>
            <person name="Chan A.P."/>
            <person name="Crabtree J."/>
            <person name="Zhao Q."/>
            <person name="Lorenzi H."/>
            <person name="Orvis J."/>
            <person name="Puiu D."/>
            <person name="Melake-Berhan A."/>
            <person name="Jones K.M."/>
            <person name="Redman J."/>
            <person name="Chen G."/>
            <person name="Cahoon E.B."/>
            <person name="Gedil M."/>
            <person name="Stanke M."/>
            <person name="Haas B.J."/>
            <person name="Wortman J.R."/>
            <person name="Fraser-Liggett C.M."/>
            <person name="Ravel J."/>
            <person name="Rabinowicz P.D."/>
        </authorList>
    </citation>
    <scope>NUCLEOTIDE SEQUENCE [LARGE SCALE GENOMIC DNA]</scope>
    <source>
        <strain evidence="2">cv. Hale</strain>
    </source>
</reference>
<gene>
    <name evidence="1" type="ORF">RCOM_1186560</name>
</gene>
<evidence type="ECO:0000313" key="2">
    <source>
        <dbReference type="Proteomes" id="UP000008311"/>
    </source>
</evidence>